<evidence type="ECO:0000256" key="2">
    <source>
        <dbReference type="ARBA" id="ARBA00022617"/>
    </source>
</evidence>
<keyword evidence="8" id="KW-0175">Coiled coil</keyword>
<feature type="coiled-coil region" evidence="8">
    <location>
        <begin position="705"/>
        <end position="788"/>
    </location>
</feature>
<dbReference type="Proteomes" id="UP000317178">
    <property type="component" value="Chromosome"/>
</dbReference>
<feature type="domain" description="Cytochrome c" evidence="9">
    <location>
        <begin position="23"/>
        <end position="130"/>
    </location>
</feature>
<dbReference type="InterPro" id="IPR009056">
    <property type="entry name" value="Cyt_c-like_dom"/>
</dbReference>
<dbReference type="InterPro" id="IPR015943">
    <property type="entry name" value="WD40/YVTN_repeat-like_dom_sf"/>
</dbReference>
<dbReference type="InterPro" id="IPR011047">
    <property type="entry name" value="Quinoprotein_ADH-like_sf"/>
</dbReference>
<dbReference type="GO" id="GO:0009055">
    <property type="term" value="F:electron transfer activity"/>
    <property type="evidence" value="ECO:0007669"/>
    <property type="project" value="InterPro"/>
</dbReference>
<dbReference type="AlphaFoldDB" id="A0A518CJI8"/>
<sequence length="912" mass="97864">MILPKSFDSVHQFLPRTPLLAAVLLLAGSPLLVYGDDKPINYQDHVQPILRAKCFSCHNTNKKVAGLDLTSYNAAMIGGASGEVVDPGSPSDSYLYMLITHDSEPVMPPNSDKMPENELAIISKWIEGGAIENAGGKPRAMKKKANLGLTGAPTERPEGPAPMPLRISKEAVVHTDQVTAVTAMATNPWSSLVAVAGQQQIVLYDAANLEMLGVLPFPEGDPLVLKFSRNGGLLMAAGGRGASLGKAIVWDIRTGERVIEVGDELDAVLAADISADQTMIALGGSNKLVRIYSTGDGSLLHEMKKHTDWVCSLEFSPDGVLLATADRNGGMFTWESFTGRQYAELKGHTDFITDVSWRGDSNLLASVSLDGSLRLWEPENGTQVKTWSADGAGVESVEFTRDSRLLTGGRSKVTTLWDVNGGKLRDFAAFSDYALEVTFSDETNRVIAGDWNGEIRVWNAEDGAQLGQLNQNPAPLQARLDSAKAEFVQIQQTHQKNAEAAKVANDALAAVQKQSTDAAAALKQTADAHAEMIKTRDAAKQNLDKLAAEHTTTTQRVAELKKVMPLLSESAAKMKQAAEQSVGDEQLAKAAADVTLQKDTKTNELAVTEKKLAEVTPVFEKAKQVHAAAEQGVVETLAKKEVAQKTADGLVEPLKVAQETATAANAVANESNNKLQASQQLVAKWTGEIDFHQKLVALKERKTQKEEVVITYEDLTGQLQQLEGELQQAQDGLAAAQNKLKATNEQVVANQTAVEQATANQQAGEQTVAKAEATVPQLNETLQKAELALQTSGDDADLKQAVEQWKQLIAKKTTELATHKTNLVNLVAALEQAKQALVVSQELVPVDQQAIVAAEKQVADKTAAVAPVKEQVVAAKQKVDEANNLVAAIQQEVDLLRDPNPQTAQSPEAAPQ</sequence>
<evidence type="ECO:0000256" key="7">
    <source>
        <dbReference type="PROSITE-ProRule" id="PRU00433"/>
    </source>
</evidence>
<dbReference type="EMBL" id="CP036281">
    <property type="protein sequence ID" value="QDU79380.1"/>
    <property type="molecule type" value="Genomic_DNA"/>
</dbReference>
<dbReference type="SUPFAM" id="SSF46626">
    <property type="entry name" value="Cytochrome c"/>
    <property type="match status" value="1"/>
</dbReference>
<dbReference type="Pfam" id="PF00400">
    <property type="entry name" value="WD40"/>
    <property type="match status" value="2"/>
</dbReference>
<evidence type="ECO:0000256" key="6">
    <source>
        <dbReference type="PROSITE-ProRule" id="PRU00221"/>
    </source>
</evidence>
<dbReference type="PROSITE" id="PS00678">
    <property type="entry name" value="WD_REPEATS_1"/>
    <property type="match status" value="1"/>
</dbReference>
<dbReference type="GO" id="GO:0046872">
    <property type="term" value="F:metal ion binding"/>
    <property type="evidence" value="ECO:0007669"/>
    <property type="project" value="UniProtKB-KW"/>
</dbReference>
<reference evidence="10 11" key="1">
    <citation type="submission" date="2019-02" db="EMBL/GenBank/DDBJ databases">
        <title>Deep-cultivation of Planctomycetes and their phenomic and genomic characterization uncovers novel biology.</title>
        <authorList>
            <person name="Wiegand S."/>
            <person name="Jogler M."/>
            <person name="Boedeker C."/>
            <person name="Pinto D."/>
            <person name="Vollmers J."/>
            <person name="Rivas-Marin E."/>
            <person name="Kohn T."/>
            <person name="Peeters S.H."/>
            <person name="Heuer A."/>
            <person name="Rast P."/>
            <person name="Oberbeckmann S."/>
            <person name="Bunk B."/>
            <person name="Jeske O."/>
            <person name="Meyerdierks A."/>
            <person name="Storesund J.E."/>
            <person name="Kallscheuer N."/>
            <person name="Luecker S."/>
            <person name="Lage O.M."/>
            <person name="Pohl T."/>
            <person name="Merkel B.J."/>
            <person name="Hornburger P."/>
            <person name="Mueller R.-W."/>
            <person name="Bruemmer F."/>
            <person name="Labrenz M."/>
            <person name="Spormann A.M."/>
            <person name="Op den Camp H."/>
            <person name="Overmann J."/>
            <person name="Amann R."/>
            <person name="Jetten M.S.M."/>
            <person name="Mascher T."/>
            <person name="Medema M.H."/>
            <person name="Devos D.P."/>
            <person name="Kaster A.-K."/>
            <person name="Ovreas L."/>
            <person name="Rohde M."/>
            <person name="Galperin M.Y."/>
            <person name="Jogler C."/>
        </authorList>
    </citation>
    <scope>NUCLEOTIDE SEQUENCE [LARGE SCALE GENOMIC DNA]</scope>
    <source>
        <strain evidence="10 11">Pla110</strain>
    </source>
</reference>
<evidence type="ECO:0000313" key="11">
    <source>
        <dbReference type="Proteomes" id="UP000317178"/>
    </source>
</evidence>
<dbReference type="CDD" id="cd00200">
    <property type="entry name" value="WD40"/>
    <property type="match status" value="1"/>
</dbReference>
<dbReference type="PANTHER" id="PTHR19846:SF0">
    <property type="entry name" value="PRE-MRNA PROCESSING FACTOR 4"/>
    <property type="match status" value="1"/>
</dbReference>
<dbReference type="OrthoDB" id="226265at2"/>
<evidence type="ECO:0000313" key="10">
    <source>
        <dbReference type="EMBL" id="QDU79380.1"/>
    </source>
</evidence>
<dbReference type="InterPro" id="IPR036909">
    <property type="entry name" value="Cyt_c-like_dom_sf"/>
</dbReference>
<accession>A0A518CJI8</accession>
<keyword evidence="4" id="KW-0677">Repeat</keyword>
<evidence type="ECO:0000256" key="4">
    <source>
        <dbReference type="ARBA" id="ARBA00022737"/>
    </source>
</evidence>
<keyword evidence="3 7" id="KW-0479">Metal-binding</keyword>
<proteinExistence type="predicted"/>
<evidence type="ECO:0000256" key="1">
    <source>
        <dbReference type="ARBA" id="ARBA00022574"/>
    </source>
</evidence>
<name>A0A518CJI8_9PLAN</name>
<keyword evidence="2 7" id="KW-0349">Heme</keyword>
<gene>
    <name evidence="10" type="primary">smc_4</name>
    <name evidence="10" type="ORF">Pla110_10880</name>
</gene>
<dbReference type="GO" id="GO:0020037">
    <property type="term" value="F:heme binding"/>
    <property type="evidence" value="ECO:0007669"/>
    <property type="project" value="InterPro"/>
</dbReference>
<keyword evidence="5 7" id="KW-0408">Iron</keyword>
<organism evidence="10 11">
    <name type="scientific">Polystyrenella longa</name>
    <dbReference type="NCBI Taxonomy" id="2528007"/>
    <lineage>
        <taxon>Bacteria</taxon>
        <taxon>Pseudomonadati</taxon>
        <taxon>Planctomycetota</taxon>
        <taxon>Planctomycetia</taxon>
        <taxon>Planctomycetales</taxon>
        <taxon>Planctomycetaceae</taxon>
        <taxon>Polystyrenella</taxon>
    </lineage>
</organism>
<keyword evidence="1 6" id="KW-0853">WD repeat</keyword>
<dbReference type="Gene3D" id="2.130.10.10">
    <property type="entry name" value="YVTN repeat-like/Quinoprotein amine dehydrogenase"/>
    <property type="match status" value="2"/>
</dbReference>
<dbReference type="PANTHER" id="PTHR19846">
    <property type="entry name" value="WD40 REPEAT PROTEIN"/>
    <property type="match status" value="1"/>
</dbReference>
<dbReference type="Pfam" id="PF07635">
    <property type="entry name" value="PSCyt1"/>
    <property type="match status" value="1"/>
</dbReference>
<evidence type="ECO:0000256" key="8">
    <source>
        <dbReference type="SAM" id="Coils"/>
    </source>
</evidence>
<dbReference type="PROSITE" id="PS50294">
    <property type="entry name" value="WD_REPEATS_REGION"/>
    <property type="match status" value="2"/>
</dbReference>
<dbReference type="InterPro" id="IPR011429">
    <property type="entry name" value="Cyt_c_Planctomycete-type"/>
</dbReference>
<dbReference type="GO" id="GO:0030621">
    <property type="term" value="F:U4 snRNA binding"/>
    <property type="evidence" value="ECO:0007669"/>
    <property type="project" value="TreeGrafter"/>
</dbReference>
<protein>
    <submittedName>
        <fullName evidence="10">Chromosome partition protein Smc</fullName>
    </submittedName>
</protein>
<dbReference type="InterPro" id="IPR001680">
    <property type="entry name" value="WD40_rpt"/>
</dbReference>
<feature type="repeat" description="WD" evidence="6">
    <location>
        <begin position="427"/>
        <end position="468"/>
    </location>
</feature>
<feature type="repeat" description="WD" evidence="6">
    <location>
        <begin position="345"/>
        <end position="386"/>
    </location>
</feature>
<keyword evidence="11" id="KW-1185">Reference proteome</keyword>
<dbReference type="PROSITE" id="PS51007">
    <property type="entry name" value="CYTC"/>
    <property type="match status" value="1"/>
</dbReference>
<dbReference type="SMART" id="SM00320">
    <property type="entry name" value="WD40"/>
    <property type="match status" value="7"/>
</dbReference>
<dbReference type="GO" id="GO:0000398">
    <property type="term" value="P:mRNA splicing, via spliceosome"/>
    <property type="evidence" value="ECO:0007669"/>
    <property type="project" value="TreeGrafter"/>
</dbReference>
<feature type="repeat" description="WD" evidence="6">
    <location>
        <begin position="303"/>
        <end position="344"/>
    </location>
</feature>
<dbReference type="InterPro" id="IPR019775">
    <property type="entry name" value="WD40_repeat_CS"/>
</dbReference>
<dbReference type="RefSeq" id="WP_144993941.1">
    <property type="nucleotide sequence ID" value="NZ_CP036281.1"/>
</dbReference>
<evidence type="ECO:0000256" key="5">
    <source>
        <dbReference type="ARBA" id="ARBA00023004"/>
    </source>
</evidence>
<dbReference type="KEGG" id="plon:Pla110_10880"/>
<evidence type="ECO:0000256" key="3">
    <source>
        <dbReference type="ARBA" id="ARBA00022723"/>
    </source>
</evidence>
<dbReference type="GO" id="GO:0017070">
    <property type="term" value="F:U6 snRNA binding"/>
    <property type="evidence" value="ECO:0007669"/>
    <property type="project" value="TreeGrafter"/>
</dbReference>
<dbReference type="PROSITE" id="PS50082">
    <property type="entry name" value="WD_REPEATS_2"/>
    <property type="match status" value="3"/>
</dbReference>
<evidence type="ECO:0000259" key="9">
    <source>
        <dbReference type="PROSITE" id="PS51007"/>
    </source>
</evidence>
<dbReference type="SUPFAM" id="SSF50998">
    <property type="entry name" value="Quinoprotein alcohol dehydrogenase-like"/>
    <property type="match status" value="1"/>
</dbReference>